<name>A0A6J0LJR8_RAPSA</name>
<evidence type="ECO:0000256" key="1">
    <source>
        <dbReference type="ARBA" id="ARBA00022723"/>
    </source>
</evidence>
<dbReference type="RefSeq" id="XP_018460188.1">
    <property type="nucleotide sequence ID" value="XM_018604686.2"/>
</dbReference>
<gene>
    <name evidence="8" type="primary">LOC108831120</name>
</gene>
<evidence type="ECO:0000259" key="6">
    <source>
        <dbReference type="SMART" id="SM00249"/>
    </source>
</evidence>
<feature type="compositionally biased region" description="Low complexity" evidence="5">
    <location>
        <begin position="7"/>
        <end position="29"/>
    </location>
</feature>
<dbReference type="Pfam" id="PF03107">
    <property type="entry name" value="C1_2"/>
    <property type="match status" value="4"/>
</dbReference>
<evidence type="ECO:0000256" key="3">
    <source>
        <dbReference type="ARBA" id="ARBA00022771"/>
    </source>
</evidence>
<dbReference type="SUPFAM" id="SSF57889">
    <property type="entry name" value="Cysteine-rich domain"/>
    <property type="match status" value="4"/>
</dbReference>
<dbReference type="PANTHER" id="PTHR32410">
    <property type="entry name" value="CYSTEINE/HISTIDINE-RICH C1 DOMAIN FAMILY PROTEIN"/>
    <property type="match status" value="1"/>
</dbReference>
<keyword evidence="4" id="KW-0862">Zinc</keyword>
<dbReference type="Proteomes" id="UP000504610">
    <property type="component" value="Unplaced"/>
</dbReference>
<protein>
    <submittedName>
        <fullName evidence="8">Uncharacterized protein LOC108831120</fullName>
    </submittedName>
</protein>
<evidence type="ECO:0000256" key="2">
    <source>
        <dbReference type="ARBA" id="ARBA00022737"/>
    </source>
</evidence>
<dbReference type="InterPro" id="IPR053192">
    <property type="entry name" value="Vacuole_Formation_Reg"/>
</dbReference>
<dbReference type="InterPro" id="IPR004146">
    <property type="entry name" value="DC1"/>
</dbReference>
<dbReference type="GO" id="GO:0008270">
    <property type="term" value="F:zinc ion binding"/>
    <property type="evidence" value="ECO:0007669"/>
    <property type="project" value="UniProtKB-KW"/>
</dbReference>
<evidence type="ECO:0000313" key="7">
    <source>
        <dbReference type="Proteomes" id="UP000504610"/>
    </source>
</evidence>
<keyword evidence="1" id="KW-0479">Metal-binding</keyword>
<evidence type="ECO:0000256" key="4">
    <source>
        <dbReference type="ARBA" id="ARBA00022833"/>
    </source>
</evidence>
<accession>A0A6J0LJR8</accession>
<organism evidence="7 8">
    <name type="scientific">Raphanus sativus</name>
    <name type="common">Radish</name>
    <name type="synonym">Raphanus raphanistrum var. sativus</name>
    <dbReference type="NCBI Taxonomy" id="3726"/>
    <lineage>
        <taxon>Eukaryota</taxon>
        <taxon>Viridiplantae</taxon>
        <taxon>Streptophyta</taxon>
        <taxon>Embryophyta</taxon>
        <taxon>Tracheophyta</taxon>
        <taxon>Spermatophyta</taxon>
        <taxon>Magnoliopsida</taxon>
        <taxon>eudicotyledons</taxon>
        <taxon>Gunneridae</taxon>
        <taxon>Pentapetalae</taxon>
        <taxon>rosids</taxon>
        <taxon>malvids</taxon>
        <taxon>Brassicales</taxon>
        <taxon>Brassicaceae</taxon>
        <taxon>Brassiceae</taxon>
        <taxon>Raphanus</taxon>
    </lineage>
</organism>
<reference evidence="8" key="1">
    <citation type="submission" date="2025-08" db="UniProtKB">
        <authorList>
            <consortium name="RefSeq"/>
        </authorList>
    </citation>
    <scope>IDENTIFICATION</scope>
    <source>
        <tissue evidence="8">Leaf</tissue>
    </source>
</reference>
<dbReference type="PANTHER" id="PTHR32410:SF153">
    <property type="entry name" value="CHP-RICH ZINC FINGER PROTEIN-LIKE-RELATED"/>
    <property type="match status" value="1"/>
</dbReference>
<dbReference type="InterPro" id="IPR046349">
    <property type="entry name" value="C1-like_sf"/>
</dbReference>
<dbReference type="Pfam" id="PF22926">
    <property type="entry name" value="C1-like_CT"/>
    <property type="match status" value="1"/>
</dbReference>
<feature type="domain" description="Zinc finger PHD-type" evidence="6">
    <location>
        <begin position="288"/>
        <end position="348"/>
    </location>
</feature>
<feature type="domain" description="Zinc finger PHD-type" evidence="6">
    <location>
        <begin position="609"/>
        <end position="674"/>
    </location>
</feature>
<feature type="domain" description="Zinc finger PHD-type" evidence="6">
    <location>
        <begin position="428"/>
        <end position="494"/>
    </location>
</feature>
<feature type="region of interest" description="Disordered" evidence="5">
    <location>
        <begin position="1"/>
        <end position="36"/>
    </location>
</feature>
<dbReference type="SMART" id="SM00249">
    <property type="entry name" value="PHD"/>
    <property type="match status" value="4"/>
</dbReference>
<proteinExistence type="predicted"/>
<evidence type="ECO:0000313" key="8">
    <source>
        <dbReference type="RefSeq" id="XP_018460188.1"/>
    </source>
</evidence>
<dbReference type="GeneID" id="108831120"/>
<evidence type="ECO:0000256" key="5">
    <source>
        <dbReference type="SAM" id="MobiDB-lite"/>
    </source>
</evidence>
<dbReference type="InterPro" id="IPR054483">
    <property type="entry name" value="DC1-like_CT"/>
</dbReference>
<keyword evidence="7" id="KW-1185">Reference proteome</keyword>
<dbReference type="KEGG" id="rsz:108831120"/>
<dbReference type="InterPro" id="IPR001965">
    <property type="entry name" value="Znf_PHD"/>
</dbReference>
<keyword evidence="2" id="KW-0677">Repeat</keyword>
<keyword evidence="3" id="KW-0863">Zinc-finger</keyword>
<dbReference type="AlphaFoldDB" id="A0A6J0LJR8"/>
<sequence length="699" mass="80487">MNSFHVSTQTNSPVSSSSSSFSGETTTDSGGEEECHNQIIYEPMISLGGFREGEINGKPFHIFNFLSQTDTPTSSSGAAIDSGDQDFTPVQPLFVCPSFRKTAEWRALTQENPDGSDFLPVDVFPYPYFFNKRSGDQQFRFLIGSSVYHHTCKLPLVPLFWCNNQECMPIYKEFRCGLCQSSKLSTDYYLCATCYRKFHKECIESPLEIKHPSYPFLSLKLYHPSDNSVGKWPCFCCQEVIFQKLYYCPTNKLIMHPVCAMKPIPIVIDHPKRHLHPLTFFPKQNSLACDVCGLVKEHFPTYVCARCVFVVHKDCIYHPYVIRISRHHHRVSFTSSPPSKKLSCGVCRRKVDNSYGAYACNKCDDYFVHTKCALRKDLWDGKELEGIPEEPEIVVEPLERISDGVILHFSHDHRLKLEISGAYDEEKFCQGCSLPIYEGSYYLCMDQCDFILHEACANAPCKKQHAIYAHSLTLNVGNIRFWGDLGYFYCMACGRLSTGFTYEDPKDRNGFKLDLRCASVSEPFQYKGHEHPLFLALMPEEEESAICQICQEEGEEIDNHDIRKLLTCIECNYIICFRCATLPYKARYKYDNHFLIFRKKEEGNDHHGWCDICESRIVYSRKGGFYSCDDYCSTTVHVDCLLGKHPYVKPGQMLYMRRDLVILHNKTMSRPICHGTEHRCQDKVVFKKKNMTFCSLRCT</sequence>
<dbReference type="OrthoDB" id="1054393at2759"/>
<feature type="domain" description="Zinc finger PHD-type" evidence="6">
    <location>
        <begin position="175"/>
        <end position="238"/>
    </location>
</feature>